<keyword evidence="1" id="KW-0479">Metal-binding</keyword>
<dbReference type="GO" id="GO:0008270">
    <property type="term" value="F:zinc ion binding"/>
    <property type="evidence" value="ECO:0007669"/>
    <property type="project" value="UniProtKB-KW"/>
</dbReference>
<evidence type="ECO:0000313" key="7">
    <source>
        <dbReference type="Proteomes" id="UP000772434"/>
    </source>
</evidence>
<evidence type="ECO:0000259" key="5">
    <source>
        <dbReference type="PROSITE" id="PS50865"/>
    </source>
</evidence>
<evidence type="ECO:0000256" key="2">
    <source>
        <dbReference type="ARBA" id="ARBA00022771"/>
    </source>
</evidence>
<evidence type="ECO:0000313" key="6">
    <source>
        <dbReference type="EMBL" id="KAF9067976.1"/>
    </source>
</evidence>
<reference evidence="6" key="1">
    <citation type="submission" date="2020-11" db="EMBL/GenBank/DDBJ databases">
        <authorList>
            <consortium name="DOE Joint Genome Institute"/>
            <person name="Ahrendt S."/>
            <person name="Riley R."/>
            <person name="Andreopoulos W."/>
            <person name="Labutti K."/>
            <person name="Pangilinan J."/>
            <person name="Ruiz-Duenas F.J."/>
            <person name="Barrasa J.M."/>
            <person name="Sanchez-Garcia M."/>
            <person name="Camarero S."/>
            <person name="Miyauchi S."/>
            <person name="Serrano A."/>
            <person name="Linde D."/>
            <person name="Babiker R."/>
            <person name="Drula E."/>
            <person name="Ayuso-Fernandez I."/>
            <person name="Pacheco R."/>
            <person name="Padilla G."/>
            <person name="Ferreira P."/>
            <person name="Barriuso J."/>
            <person name="Kellner H."/>
            <person name="Castanera R."/>
            <person name="Alfaro M."/>
            <person name="Ramirez L."/>
            <person name="Pisabarro A.G."/>
            <person name="Kuo A."/>
            <person name="Tritt A."/>
            <person name="Lipzen A."/>
            <person name="He G."/>
            <person name="Yan M."/>
            <person name="Ng V."/>
            <person name="Cullen D."/>
            <person name="Martin F."/>
            <person name="Rosso M.-N."/>
            <person name="Henrissat B."/>
            <person name="Hibbett D."/>
            <person name="Martinez A.T."/>
            <person name="Grigoriev I.V."/>
        </authorList>
    </citation>
    <scope>NUCLEOTIDE SEQUENCE</scope>
    <source>
        <strain evidence="6">AH 40177</strain>
    </source>
</reference>
<dbReference type="PROSITE" id="PS50865">
    <property type="entry name" value="ZF_MYND_2"/>
    <property type="match status" value="1"/>
</dbReference>
<keyword evidence="2 4" id="KW-0863">Zinc-finger</keyword>
<gene>
    <name evidence="6" type="ORF">BDP27DRAFT_857555</name>
</gene>
<proteinExistence type="predicted"/>
<dbReference type="Proteomes" id="UP000772434">
    <property type="component" value="Unassembled WGS sequence"/>
</dbReference>
<dbReference type="Pfam" id="PF20179">
    <property type="entry name" value="MSS51_C"/>
    <property type="match status" value="1"/>
</dbReference>
<comment type="caution">
    <text evidence="6">The sequence shown here is derived from an EMBL/GenBank/DDBJ whole genome shotgun (WGS) entry which is preliminary data.</text>
</comment>
<dbReference type="Pfam" id="PF01753">
    <property type="entry name" value="zf-MYND"/>
    <property type="match status" value="1"/>
</dbReference>
<dbReference type="PANTHER" id="PTHR28069:SF2">
    <property type="entry name" value="GH20023P"/>
    <property type="match status" value="1"/>
</dbReference>
<dbReference type="EMBL" id="JADNRY010000066">
    <property type="protein sequence ID" value="KAF9067976.1"/>
    <property type="molecule type" value="Genomic_DNA"/>
</dbReference>
<dbReference type="PANTHER" id="PTHR28069">
    <property type="entry name" value="GH20023P"/>
    <property type="match status" value="1"/>
</dbReference>
<dbReference type="SUPFAM" id="SSF144232">
    <property type="entry name" value="HIT/MYND zinc finger-like"/>
    <property type="match status" value="1"/>
</dbReference>
<evidence type="ECO:0000256" key="4">
    <source>
        <dbReference type="PROSITE-ProRule" id="PRU00134"/>
    </source>
</evidence>
<sequence>MTTKIPPLTARMGQACHSCFIERAEKNISRCSKCRSVAYCSSDCQKKDWPSHKAICKSLYAIENDSASRSILLSPSAAPSSNFKSLNSIILTRGMNFETLLKRLLNRPLNTVERNIVAFEPKCLACTRSDRIIRMENPGPDVCLGSCPMCQLAFFCSEEHWDVVSAKHMNEPCEGGYDGLSQCELNQNMLVDARFATIMGGSSATGLFQWAPERIKSQWIPLPEVKTWDGEYGDELRNMAGGRGPPLDPFLRGASEGLSFPLTIIYALQSLNDNDEWTSKETLTVHIMGASVDKEVMYAMLFEEVLHRLPKVKTLKLLLCGPDLKTLTGSKNVFDMETCPYCKRQERKRIHQHQAEMYHEYAQKLGTKFVKPDIAIAFNSGSSEIESWANTIKFLVDEKIPSAFTSYNRDEAEAEASIIRRAGANLVSSLGPKENPWGSKIVRPEPNKVTGFYATNGWLCAGFR</sequence>
<name>A0A9P5PRA6_9AGAR</name>
<dbReference type="AlphaFoldDB" id="A0A9P5PRA6"/>
<dbReference type="Gene3D" id="6.10.140.2220">
    <property type="match status" value="1"/>
</dbReference>
<dbReference type="PROSITE" id="PS01360">
    <property type="entry name" value="ZF_MYND_1"/>
    <property type="match status" value="1"/>
</dbReference>
<keyword evidence="7" id="KW-1185">Reference proteome</keyword>
<dbReference type="InterPro" id="IPR002893">
    <property type="entry name" value="Znf_MYND"/>
</dbReference>
<protein>
    <recommendedName>
        <fullName evidence="5">MYND-type domain-containing protein</fullName>
    </recommendedName>
</protein>
<evidence type="ECO:0000256" key="3">
    <source>
        <dbReference type="ARBA" id="ARBA00022833"/>
    </source>
</evidence>
<keyword evidence="3" id="KW-0862">Zinc</keyword>
<organism evidence="6 7">
    <name type="scientific">Rhodocollybia butyracea</name>
    <dbReference type="NCBI Taxonomy" id="206335"/>
    <lineage>
        <taxon>Eukaryota</taxon>
        <taxon>Fungi</taxon>
        <taxon>Dikarya</taxon>
        <taxon>Basidiomycota</taxon>
        <taxon>Agaricomycotina</taxon>
        <taxon>Agaricomycetes</taxon>
        <taxon>Agaricomycetidae</taxon>
        <taxon>Agaricales</taxon>
        <taxon>Marasmiineae</taxon>
        <taxon>Omphalotaceae</taxon>
        <taxon>Rhodocollybia</taxon>
    </lineage>
</organism>
<dbReference type="InterPro" id="IPR046824">
    <property type="entry name" value="Mss51-like_C"/>
</dbReference>
<feature type="domain" description="MYND-type" evidence="5">
    <location>
        <begin position="16"/>
        <end position="56"/>
    </location>
</feature>
<evidence type="ECO:0000256" key="1">
    <source>
        <dbReference type="ARBA" id="ARBA00022723"/>
    </source>
</evidence>
<accession>A0A9P5PRA6</accession>
<dbReference type="OrthoDB" id="432970at2759"/>